<dbReference type="CDD" id="cd02901">
    <property type="entry name" value="Macro_Poa1p-like"/>
    <property type="match status" value="1"/>
</dbReference>
<dbReference type="PROSITE" id="PS51154">
    <property type="entry name" value="MACRO"/>
    <property type="match status" value="1"/>
</dbReference>
<dbReference type="Pfam" id="PF01661">
    <property type="entry name" value="Macro"/>
    <property type="match status" value="1"/>
</dbReference>
<sequence>MFESKSQAIVNTVNTVGVMGKGIALQFKKYFPNNFKIYKHACDNKTLTIGKLLVCEEEHLQIGRKIIINFPTKDHWRDPSEYSYIRLGLIELTKLIKERNLQSVSVPPLGAGNGGLQWSKVKDLIEEHLSDVDCEIVVYQPNEEVKEVLNKERAKLTPARAMMLDVLFDMVKEGEFISEFAAEKIVYFLQRFGAFDQFQLEFRNDYYGPHSGKVKHVFKYLNGSYIGEYYALTGTPFQELNLDMSTEKDVAEYLNLADNKTYKGISKKTKEFLSGFYSSFALELLSTIDYIRQTEQIYTEEGIITCLATNKTEKRTVFDNPEYITLINTHLDSFFALPRN</sequence>
<name>A0A2V3PU99_9BACT</name>
<accession>A0A2V3PU99</accession>
<reference evidence="3 4" key="1">
    <citation type="submission" date="2018-03" db="EMBL/GenBank/DDBJ databases">
        <title>Genomic Encyclopedia of Archaeal and Bacterial Type Strains, Phase II (KMG-II): from individual species to whole genera.</title>
        <authorList>
            <person name="Goeker M."/>
        </authorList>
    </citation>
    <scope>NUCLEOTIDE SEQUENCE [LARGE SCALE GENOMIC DNA]</scope>
    <source>
        <strain evidence="3 4">DSM 100214</strain>
    </source>
</reference>
<dbReference type="PANTHER" id="PTHR12521">
    <property type="entry name" value="PROTEIN C6ORF130"/>
    <property type="match status" value="1"/>
</dbReference>
<comment type="caution">
    <text evidence="3">The sequence shown here is derived from an EMBL/GenBank/DDBJ whole genome shotgun (WGS) entry which is preliminary data.</text>
</comment>
<feature type="domain" description="Macro" evidence="2">
    <location>
        <begin position="1"/>
        <end position="157"/>
    </location>
</feature>
<dbReference type="EMBL" id="QICL01000001">
    <property type="protein sequence ID" value="PXV69203.1"/>
    <property type="molecule type" value="Genomic_DNA"/>
</dbReference>
<organism evidence="3 4">
    <name type="scientific">Dysgonomonas alginatilytica</name>
    <dbReference type="NCBI Taxonomy" id="1605892"/>
    <lineage>
        <taxon>Bacteria</taxon>
        <taxon>Pseudomonadati</taxon>
        <taxon>Bacteroidota</taxon>
        <taxon>Bacteroidia</taxon>
        <taxon>Bacteroidales</taxon>
        <taxon>Dysgonomonadaceae</taxon>
        <taxon>Dysgonomonas</taxon>
    </lineage>
</organism>
<proteinExistence type="predicted"/>
<dbReference type="SUPFAM" id="SSF52949">
    <property type="entry name" value="Macro domain-like"/>
    <property type="match status" value="1"/>
</dbReference>
<dbReference type="InterPro" id="IPR050892">
    <property type="entry name" value="ADP-ribose_metab_enzymes"/>
</dbReference>
<dbReference type="PANTHER" id="PTHR12521:SF0">
    <property type="entry name" value="ADP-RIBOSE GLYCOHYDROLASE OARD1"/>
    <property type="match status" value="1"/>
</dbReference>
<dbReference type="InterPro" id="IPR043472">
    <property type="entry name" value="Macro_dom-like"/>
</dbReference>
<keyword evidence="4" id="KW-1185">Reference proteome</keyword>
<evidence type="ECO:0000259" key="2">
    <source>
        <dbReference type="PROSITE" id="PS51154"/>
    </source>
</evidence>
<dbReference type="InterPro" id="IPR002589">
    <property type="entry name" value="Macro_dom"/>
</dbReference>
<gene>
    <name evidence="3" type="ORF">CLV62_101472</name>
</gene>
<evidence type="ECO:0000313" key="4">
    <source>
        <dbReference type="Proteomes" id="UP000247973"/>
    </source>
</evidence>
<dbReference type="SMART" id="SM00506">
    <property type="entry name" value="A1pp"/>
    <property type="match status" value="1"/>
</dbReference>
<comment type="catalytic activity">
    <reaction evidence="1">
        <text>an N-(ADP-alpha-D-ribosyl)-thymidine in DNA + H2O = a thymidine in DNA + ADP-D-ribose</text>
        <dbReference type="Rhea" id="RHEA:71655"/>
        <dbReference type="Rhea" id="RHEA-COMP:13556"/>
        <dbReference type="Rhea" id="RHEA-COMP:18051"/>
        <dbReference type="ChEBI" id="CHEBI:15377"/>
        <dbReference type="ChEBI" id="CHEBI:57967"/>
        <dbReference type="ChEBI" id="CHEBI:137386"/>
        <dbReference type="ChEBI" id="CHEBI:191199"/>
    </reaction>
    <physiologicalReaction direction="left-to-right" evidence="1">
        <dbReference type="Rhea" id="RHEA:71656"/>
    </physiologicalReaction>
</comment>
<dbReference type="GO" id="GO:0140291">
    <property type="term" value="P:peptidyl-glutamate ADP-deribosylation"/>
    <property type="evidence" value="ECO:0007669"/>
    <property type="project" value="TreeGrafter"/>
</dbReference>
<protein>
    <submittedName>
        <fullName evidence="3">O-acetyl-ADP-ribose deacetylase (Regulator of RNase III)</fullName>
    </submittedName>
</protein>
<evidence type="ECO:0000256" key="1">
    <source>
        <dbReference type="ARBA" id="ARBA00035885"/>
    </source>
</evidence>
<dbReference type="AlphaFoldDB" id="A0A2V3PU99"/>
<evidence type="ECO:0000313" key="3">
    <source>
        <dbReference type="EMBL" id="PXV69203.1"/>
    </source>
</evidence>
<dbReference type="Gene3D" id="3.40.220.10">
    <property type="entry name" value="Leucine Aminopeptidase, subunit E, domain 1"/>
    <property type="match status" value="1"/>
</dbReference>
<dbReference type="Proteomes" id="UP000247973">
    <property type="component" value="Unassembled WGS sequence"/>
</dbReference>